<reference evidence="3 4" key="1">
    <citation type="submission" date="2017-04" db="EMBL/GenBank/DDBJ databases">
        <authorList>
            <person name="Afonso C.L."/>
            <person name="Miller P.J."/>
            <person name="Scott M.A."/>
            <person name="Spackman E."/>
            <person name="Goraichik I."/>
            <person name="Dimitrov K.M."/>
            <person name="Suarez D.L."/>
            <person name="Swayne D.E."/>
        </authorList>
    </citation>
    <scope>NUCLEOTIDE SEQUENCE [LARGE SCALE GENOMIC DNA]</scope>
    <source>
        <strain evidence="3 4">B5P</strain>
    </source>
</reference>
<keyword evidence="4" id="KW-1185">Reference proteome</keyword>
<dbReference type="PANTHER" id="PTHR43476">
    <property type="entry name" value="3-(3-HYDROXY-PHENYL)PROPIONATE/3-HYDROXYCINNAMIC ACID HYDROXYLASE"/>
    <property type="match status" value="1"/>
</dbReference>
<dbReference type="RefSeq" id="WP_085464044.1">
    <property type="nucleotide sequence ID" value="NZ_FXBL01000004.1"/>
</dbReference>
<dbReference type="AlphaFoldDB" id="A0A1X7NJW5"/>
<proteinExistence type="predicted"/>
<dbReference type="Proteomes" id="UP000193083">
    <property type="component" value="Unassembled WGS sequence"/>
</dbReference>
<evidence type="ECO:0000259" key="2">
    <source>
        <dbReference type="Pfam" id="PF01494"/>
    </source>
</evidence>
<dbReference type="Gene3D" id="3.30.9.10">
    <property type="entry name" value="D-Amino Acid Oxidase, subunit A, domain 2"/>
    <property type="match status" value="1"/>
</dbReference>
<feature type="domain" description="FAD-binding" evidence="2">
    <location>
        <begin position="7"/>
        <end position="341"/>
    </location>
</feature>
<dbReference type="SUPFAM" id="SSF51905">
    <property type="entry name" value="FAD/NAD(P)-binding domain"/>
    <property type="match status" value="1"/>
</dbReference>
<dbReference type="GO" id="GO:0071949">
    <property type="term" value="F:FAD binding"/>
    <property type="evidence" value="ECO:0007669"/>
    <property type="project" value="InterPro"/>
</dbReference>
<evidence type="ECO:0000313" key="3">
    <source>
        <dbReference type="EMBL" id="SMH38147.1"/>
    </source>
</evidence>
<protein>
    <submittedName>
        <fullName evidence="3">3-(3-hydroxy-phenyl)propionate hydroxylase</fullName>
    </submittedName>
</protein>
<evidence type="ECO:0000256" key="1">
    <source>
        <dbReference type="ARBA" id="ARBA00023002"/>
    </source>
</evidence>
<dbReference type="InterPro" id="IPR036188">
    <property type="entry name" value="FAD/NAD-bd_sf"/>
</dbReference>
<organism evidence="3 4">
    <name type="scientific">Mesorhizobium australicum</name>
    <dbReference type="NCBI Taxonomy" id="536018"/>
    <lineage>
        <taxon>Bacteria</taxon>
        <taxon>Pseudomonadati</taxon>
        <taxon>Pseudomonadota</taxon>
        <taxon>Alphaproteobacteria</taxon>
        <taxon>Hyphomicrobiales</taxon>
        <taxon>Phyllobacteriaceae</taxon>
        <taxon>Mesorhizobium</taxon>
    </lineage>
</organism>
<dbReference type="GO" id="GO:0019622">
    <property type="term" value="P:3-(3-hydroxy)phenylpropionate catabolic process"/>
    <property type="evidence" value="ECO:0007669"/>
    <property type="project" value="TreeGrafter"/>
</dbReference>
<dbReference type="InterPro" id="IPR050631">
    <property type="entry name" value="PheA/TfdB_FAD_monoxygenase"/>
</dbReference>
<dbReference type="Gene3D" id="3.50.50.60">
    <property type="entry name" value="FAD/NAD(P)-binding domain"/>
    <property type="match status" value="1"/>
</dbReference>
<dbReference type="EMBL" id="FXBL01000004">
    <property type="protein sequence ID" value="SMH38147.1"/>
    <property type="molecule type" value="Genomic_DNA"/>
</dbReference>
<dbReference type="PRINTS" id="PR00420">
    <property type="entry name" value="RNGMNOXGNASE"/>
</dbReference>
<dbReference type="GO" id="GO:0008688">
    <property type="term" value="F:3-(3-hydroxyphenyl)propionate hydroxylase activity"/>
    <property type="evidence" value="ECO:0007669"/>
    <property type="project" value="TreeGrafter"/>
</dbReference>
<evidence type="ECO:0000313" key="4">
    <source>
        <dbReference type="Proteomes" id="UP000193083"/>
    </source>
</evidence>
<sequence length="543" mass="59614">MPTYPSRTQVVIVGAGPTGLTVANLLAAYGVNFVVLDREPGPMNLPRAIVLDDEGARTLQVFGLDKSYVAHTMKAVGSKYLDDAGNCIAETGAGPETYGFAKRQYIYQPELERALRERLEEQAPGCLFFASDVTLVSEVSDEPVVNVTDESGRQHQIKTEWVLACDGGRSPIRESLRIGMSGNTYTQDWIVLDMIEDPDPSRFSKFYCSSIRPTVSVPAPNGGRRYEFMLLPGEKREDVLADSFLADLLKPFRDYDSSKVLRKTVYTFHARMADRFRSGRILLLGDSAHLTPPFAGQGMNAGLRDAHNVAWKIAAAVKGGADAAILDSYELERRKPAWDMILVAVTMGNFVMPADAEQLRFRELLLAALGPYPNVRDYLIQMKFKPRPRYAEGLFLDLDIPCFEASLVGEMIPQPRVPSGGGAVLLDERLGPGFALITQSPAARAAAIGVGHEMLGLPMAHVHLDNGDPFADTANWMRIDPSARPLLTHRDQVMLVRPDRYCAASFDPAELVSGLSRYRSLFSRVNLASSSAIERAVAFSASP</sequence>
<dbReference type="OrthoDB" id="9791689at2"/>
<accession>A0A1X7NJW5</accession>
<gene>
    <name evidence="3" type="ORF">SAMN02982922_2016</name>
</gene>
<dbReference type="NCBIfam" id="NF004829">
    <property type="entry name" value="PRK06183.1-3"/>
    <property type="match status" value="1"/>
</dbReference>
<dbReference type="Pfam" id="PF01494">
    <property type="entry name" value="FAD_binding_3"/>
    <property type="match status" value="1"/>
</dbReference>
<dbReference type="PANTHER" id="PTHR43476:SF3">
    <property type="entry name" value="FAD-BINDING MONOOXYGENASE"/>
    <property type="match status" value="1"/>
</dbReference>
<name>A0A1X7NJW5_9HYPH</name>
<dbReference type="InterPro" id="IPR002938">
    <property type="entry name" value="FAD-bd"/>
</dbReference>
<keyword evidence="1" id="KW-0560">Oxidoreductase</keyword>